<organism evidence="2">
    <name type="scientific">Arundo donax</name>
    <name type="common">Giant reed</name>
    <name type="synonym">Donax arundinaceus</name>
    <dbReference type="NCBI Taxonomy" id="35708"/>
    <lineage>
        <taxon>Eukaryota</taxon>
        <taxon>Viridiplantae</taxon>
        <taxon>Streptophyta</taxon>
        <taxon>Embryophyta</taxon>
        <taxon>Tracheophyta</taxon>
        <taxon>Spermatophyta</taxon>
        <taxon>Magnoliopsida</taxon>
        <taxon>Liliopsida</taxon>
        <taxon>Poales</taxon>
        <taxon>Poaceae</taxon>
        <taxon>PACMAD clade</taxon>
        <taxon>Arundinoideae</taxon>
        <taxon>Arundineae</taxon>
        <taxon>Arundo</taxon>
    </lineage>
</organism>
<reference evidence="2" key="2">
    <citation type="journal article" date="2015" name="Data Brief">
        <title>Shoot transcriptome of the giant reed, Arundo donax.</title>
        <authorList>
            <person name="Barrero R.A."/>
            <person name="Guerrero F.D."/>
            <person name="Moolhuijzen P."/>
            <person name="Goolsby J.A."/>
            <person name="Tidwell J."/>
            <person name="Bellgard S.E."/>
            <person name="Bellgard M.I."/>
        </authorList>
    </citation>
    <scope>NUCLEOTIDE SEQUENCE</scope>
    <source>
        <tissue evidence="2">Shoot tissue taken approximately 20 cm above the soil surface</tissue>
    </source>
</reference>
<dbReference type="AlphaFoldDB" id="A0A0A9EKT8"/>
<sequence length="91" mass="10792">MLIVCFGMNIFGTIFLKYHAEELSLAQLVHTPTTYIQLCLAQIWVLFFLLMQRFIFLLVILVFKNITLTMELMYVCNFFIKFIVQTTNFHS</sequence>
<keyword evidence="1" id="KW-0812">Transmembrane</keyword>
<name>A0A0A9EKT8_ARUDO</name>
<proteinExistence type="predicted"/>
<evidence type="ECO:0000256" key="1">
    <source>
        <dbReference type="SAM" id="Phobius"/>
    </source>
</evidence>
<evidence type="ECO:0000313" key="2">
    <source>
        <dbReference type="EMBL" id="JAD99588.1"/>
    </source>
</evidence>
<keyword evidence="1" id="KW-1133">Transmembrane helix</keyword>
<accession>A0A0A9EKT8</accession>
<feature type="transmembrane region" description="Helical" evidence="1">
    <location>
        <begin position="35"/>
        <end position="63"/>
    </location>
</feature>
<keyword evidence="1" id="KW-0472">Membrane</keyword>
<dbReference type="EMBL" id="GBRH01198307">
    <property type="protein sequence ID" value="JAD99588.1"/>
    <property type="molecule type" value="Transcribed_RNA"/>
</dbReference>
<reference evidence="2" key="1">
    <citation type="submission" date="2014-09" db="EMBL/GenBank/DDBJ databases">
        <authorList>
            <person name="Magalhaes I.L.F."/>
            <person name="Oliveira U."/>
            <person name="Santos F.R."/>
            <person name="Vidigal T.H.D.A."/>
            <person name="Brescovit A.D."/>
            <person name="Santos A.J."/>
        </authorList>
    </citation>
    <scope>NUCLEOTIDE SEQUENCE</scope>
    <source>
        <tissue evidence="2">Shoot tissue taken approximately 20 cm above the soil surface</tissue>
    </source>
</reference>
<protein>
    <submittedName>
        <fullName evidence="2">Uncharacterized protein</fullName>
    </submittedName>
</protein>